<proteinExistence type="inferred from homology"/>
<reference evidence="10 11" key="1">
    <citation type="submission" date="2016-10" db="EMBL/GenBank/DDBJ databases">
        <authorList>
            <person name="de Groot N.N."/>
        </authorList>
    </citation>
    <scope>NUCLEOTIDE SEQUENCE [LARGE SCALE GENOMIC DNA]</scope>
    <source>
        <strain evidence="10 11">CGMCC 1.8894</strain>
    </source>
</reference>
<dbReference type="NCBIfam" id="TIGR00188">
    <property type="entry name" value="rnpA"/>
    <property type="match status" value="1"/>
</dbReference>
<dbReference type="AlphaFoldDB" id="A0A1H2X6D9"/>
<dbReference type="InterPro" id="IPR020568">
    <property type="entry name" value="Ribosomal_Su5_D2-typ_SF"/>
</dbReference>
<dbReference type="SUPFAM" id="SSF54211">
    <property type="entry name" value="Ribosomal protein S5 domain 2-like"/>
    <property type="match status" value="1"/>
</dbReference>
<protein>
    <recommendedName>
        <fullName evidence="7 8">Ribonuclease P protein component</fullName>
        <shortName evidence="7">RNase P protein</shortName>
        <shortName evidence="7">RNaseP protein</shortName>
        <ecNumber evidence="7 8">3.1.26.5</ecNumber>
    </recommendedName>
    <alternativeName>
        <fullName evidence="7">Protein C5</fullName>
    </alternativeName>
</protein>
<dbReference type="PANTHER" id="PTHR33992">
    <property type="entry name" value="RIBONUCLEASE P PROTEIN COMPONENT"/>
    <property type="match status" value="1"/>
</dbReference>
<evidence type="ECO:0000256" key="5">
    <source>
        <dbReference type="ARBA" id="ARBA00022801"/>
    </source>
</evidence>
<keyword evidence="3 7" id="KW-0540">Nuclease</keyword>
<dbReference type="InterPro" id="IPR020539">
    <property type="entry name" value="RNase_P_CS"/>
</dbReference>
<dbReference type="GO" id="GO:0042781">
    <property type="term" value="F:3'-tRNA processing endoribonuclease activity"/>
    <property type="evidence" value="ECO:0007669"/>
    <property type="project" value="TreeGrafter"/>
</dbReference>
<dbReference type="Pfam" id="PF00825">
    <property type="entry name" value="Ribonuclease_P"/>
    <property type="match status" value="1"/>
</dbReference>
<dbReference type="GO" id="GO:0004526">
    <property type="term" value="F:ribonuclease P activity"/>
    <property type="evidence" value="ECO:0007669"/>
    <property type="project" value="UniProtKB-UniRule"/>
</dbReference>
<evidence type="ECO:0000256" key="1">
    <source>
        <dbReference type="ARBA" id="ARBA00002663"/>
    </source>
</evidence>
<feature type="compositionally biased region" description="Low complexity" evidence="9">
    <location>
        <begin position="245"/>
        <end position="271"/>
    </location>
</feature>
<accession>A0A1H2X6D9</accession>
<evidence type="ECO:0000313" key="10">
    <source>
        <dbReference type="EMBL" id="SDW88044.1"/>
    </source>
</evidence>
<dbReference type="Proteomes" id="UP000198539">
    <property type="component" value="Unassembled WGS sequence"/>
</dbReference>
<dbReference type="EC" id="3.1.26.5" evidence="7 8"/>
<name>A0A1H2X6D9_9RHOB</name>
<dbReference type="GO" id="GO:0000049">
    <property type="term" value="F:tRNA binding"/>
    <property type="evidence" value="ECO:0007669"/>
    <property type="project" value="UniProtKB-UniRule"/>
</dbReference>
<dbReference type="InterPro" id="IPR000100">
    <property type="entry name" value="RNase_P"/>
</dbReference>
<dbReference type="EMBL" id="FNOM01000004">
    <property type="protein sequence ID" value="SDW88044.1"/>
    <property type="molecule type" value="Genomic_DNA"/>
</dbReference>
<dbReference type="InterPro" id="IPR014721">
    <property type="entry name" value="Ribsml_uS5_D2-typ_fold_subgr"/>
</dbReference>
<evidence type="ECO:0000256" key="7">
    <source>
        <dbReference type="HAMAP-Rule" id="MF_00227"/>
    </source>
</evidence>
<keyword evidence="6 7" id="KW-0694">RNA-binding</keyword>
<comment type="function">
    <text evidence="1 7">RNaseP catalyzes the removal of the 5'-leader sequence from pre-tRNA to produce the mature 5'-terminus. It can also cleave other RNA substrates such as 4.5S RNA. The protein component plays an auxiliary but essential role in vivo by binding to the 5'-leader sequence and broadening the substrate specificity of the ribozyme.</text>
</comment>
<evidence type="ECO:0000256" key="9">
    <source>
        <dbReference type="SAM" id="MobiDB-lite"/>
    </source>
</evidence>
<evidence type="ECO:0000256" key="3">
    <source>
        <dbReference type="ARBA" id="ARBA00022722"/>
    </source>
</evidence>
<gene>
    <name evidence="7" type="primary">rnpA</name>
    <name evidence="10" type="ORF">SAMN04488238_10470</name>
</gene>
<keyword evidence="2 7" id="KW-0819">tRNA processing</keyword>
<evidence type="ECO:0000256" key="4">
    <source>
        <dbReference type="ARBA" id="ARBA00022759"/>
    </source>
</evidence>
<feature type="compositionally biased region" description="Low complexity" evidence="9">
    <location>
        <begin position="34"/>
        <end position="50"/>
    </location>
</feature>
<organism evidence="10 11">
    <name type="scientific">Roseicitreum antarcticum</name>
    <dbReference type="NCBI Taxonomy" id="564137"/>
    <lineage>
        <taxon>Bacteria</taxon>
        <taxon>Pseudomonadati</taxon>
        <taxon>Pseudomonadota</taxon>
        <taxon>Alphaproteobacteria</taxon>
        <taxon>Rhodobacterales</taxon>
        <taxon>Paracoccaceae</taxon>
        <taxon>Roseicitreum</taxon>
    </lineage>
</organism>
<evidence type="ECO:0000256" key="6">
    <source>
        <dbReference type="ARBA" id="ARBA00022884"/>
    </source>
</evidence>
<dbReference type="STRING" id="564137.SAMN04488238_10470"/>
<feature type="region of interest" description="Disordered" evidence="9">
    <location>
        <begin position="214"/>
        <end position="271"/>
    </location>
</feature>
<comment type="similarity">
    <text evidence="7">Belongs to the RnpA family.</text>
</comment>
<dbReference type="PANTHER" id="PTHR33992:SF1">
    <property type="entry name" value="RIBONUCLEASE P PROTEIN COMPONENT"/>
    <property type="match status" value="1"/>
</dbReference>
<dbReference type="Gene3D" id="3.30.230.10">
    <property type="match status" value="1"/>
</dbReference>
<dbReference type="PROSITE" id="PS00648">
    <property type="entry name" value="RIBONUCLEASE_P"/>
    <property type="match status" value="1"/>
</dbReference>
<sequence>MAPSGADAAGDDAGAALRPAVLSCAERPDGPGNGAAAGQTDADAAAVGGVMPRGTDASAPRESEEGGTRAHGAGGSSPPPPSFKPGAPASTRVAPKISTLRQRREFLQAASAARLPGPGFLLQARKRRVEEQAEAVGAKGIAAQEIRVGFTCSKKVGNAVARNRAKRRLRALARDVLPERGQPGWDYVLVGRPGATATRDYAKMTNDLRDMIARIHAKGGSGPQTNDPRATGKPLKGKRRGKGAGPAPSRPASAPAAPTGPATTDGEGTPK</sequence>
<dbReference type="GO" id="GO:0001682">
    <property type="term" value="P:tRNA 5'-leader removal"/>
    <property type="evidence" value="ECO:0007669"/>
    <property type="project" value="UniProtKB-UniRule"/>
</dbReference>
<comment type="subunit">
    <text evidence="7">Consists of a catalytic RNA component (M1 or rnpB) and a protein subunit.</text>
</comment>
<keyword evidence="11" id="KW-1185">Reference proteome</keyword>
<evidence type="ECO:0000256" key="8">
    <source>
        <dbReference type="NCBIfam" id="TIGR00188"/>
    </source>
</evidence>
<keyword evidence="5 7" id="KW-0378">Hydrolase</keyword>
<comment type="catalytic activity">
    <reaction evidence="7">
        <text>Endonucleolytic cleavage of RNA, removing 5'-extranucleotides from tRNA precursor.</text>
        <dbReference type="EC" id="3.1.26.5"/>
    </reaction>
</comment>
<keyword evidence="4 7" id="KW-0255">Endonuclease</keyword>
<feature type="region of interest" description="Disordered" evidence="9">
    <location>
        <begin position="20"/>
        <end position="98"/>
    </location>
</feature>
<dbReference type="GO" id="GO:0030677">
    <property type="term" value="C:ribonuclease P complex"/>
    <property type="evidence" value="ECO:0007669"/>
    <property type="project" value="TreeGrafter"/>
</dbReference>
<evidence type="ECO:0000313" key="11">
    <source>
        <dbReference type="Proteomes" id="UP000198539"/>
    </source>
</evidence>
<evidence type="ECO:0000256" key="2">
    <source>
        <dbReference type="ARBA" id="ARBA00022694"/>
    </source>
</evidence>
<feature type="compositionally biased region" description="Basic and acidic residues" evidence="9">
    <location>
        <begin position="59"/>
        <end position="68"/>
    </location>
</feature>
<dbReference type="HAMAP" id="MF_00227">
    <property type="entry name" value="RNase_P"/>
    <property type="match status" value="1"/>
</dbReference>